<feature type="region of interest" description="Disordered" evidence="1">
    <location>
        <begin position="1"/>
        <end position="26"/>
    </location>
</feature>
<feature type="compositionally biased region" description="Pro residues" evidence="1">
    <location>
        <begin position="1"/>
        <end position="11"/>
    </location>
</feature>
<accession>A0A7W9GGF9</accession>
<evidence type="ECO:0000313" key="2">
    <source>
        <dbReference type="EMBL" id="MBB5783339.1"/>
    </source>
</evidence>
<evidence type="ECO:0000313" key="3">
    <source>
        <dbReference type="Proteomes" id="UP000579153"/>
    </source>
</evidence>
<dbReference type="AlphaFoldDB" id="A0A7W9GGF9"/>
<protein>
    <submittedName>
        <fullName evidence="2">Uncharacterized protein</fullName>
    </submittedName>
</protein>
<keyword evidence="3" id="KW-1185">Reference proteome</keyword>
<gene>
    <name evidence="2" type="ORF">HD596_010095</name>
</gene>
<evidence type="ECO:0000256" key="1">
    <source>
        <dbReference type="SAM" id="MobiDB-lite"/>
    </source>
</evidence>
<name>A0A7W9GGF9_9ACTN</name>
<proteinExistence type="predicted"/>
<dbReference type="Proteomes" id="UP000579153">
    <property type="component" value="Unassembled WGS sequence"/>
</dbReference>
<comment type="caution">
    <text evidence="2">The sequence shown here is derived from an EMBL/GenBank/DDBJ whole genome shotgun (WGS) entry which is preliminary data.</text>
</comment>
<reference evidence="2 3" key="1">
    <citation type="submission" date="2020-08" db="EMBL/GenBank/DDBJ databases">
        <title>Sequencing the genomes of 1000 actinobacteria strains.</title>
        <authorList>
            <person name="Klenk H.-P."/>
        </authorList>
    </citation>
    <scope>NUCLEOTIDE SEQUENCE [LARGE SCALE GENOMIC DNA]</scope>
    <source>
        <strain evidence="2 3">DSM 45507</strain>
    </source>
</reference>
<organism evidence="2 3">
    <name type="scientific">Nonomuraea jabiensis</name>
    <dbReference type="NCBI Taxonomy" id="882448"/>
    <lineage>
        <taxon>Bacteria</taxon>
        <taxon>Bacillati</taxon>
        <taxon>Actinomycetota</taxon>
        <taxon>Actinomycetes</taxon>
        <taxon>Streptosporangiales</taxon>
        <taxon>Streptosporangiaceae</taxon>
        <taxon>Nonomuraea</taxon>
    </lineage>
</organism>
<sequence length="59" mass="6137">MANAPANPPSMPRRSKEGPGRRGPVAGAMVARWVRVMSPMVSRVGAKVRAVKNASPSPG</sequence>
<dbReference type="RefSeq" id="WP_185076290.1">
    <property type="nucleotide sequence ID" value="NZ_JACHMB010000001.1"/>
</dbReference>
<dbReference type="EMBL" id="JACHMB010000001">
    <property type="protein sequence ID" value="MBB5783339.1"/>
    <property type="molecule type" value="Genomic_DNA"/>
</dbReference>